<proteinExistence type="predicted"/>
<protein>
    <submittedName>
        <fullName evidence="1">Uncharacterized protein</fullName>
    </submittedName>
</protein>
<comment type="caution">
    <text evidence="1">The sequence shown here is derived from an EMBL/GenBank/DDBJ whole genome shotgun (WGS) entry which is preliminary data.</text>
</comment>
<accession>X1GVX3</accession>
<feature type="non-terminal residue" evidence="1">
    <location>
        <position position="67"/>
    </location>
</feature>
<gene>
    <name evidence="1" type="ORF">S03H2_14784</name>
</gene>
<name>X1GVX3_9ZZZZ</name>
<dbReference type="EMBL" id="BARU01007509">
    <property type="protein sequence ID" value="GAH45779.1"/>
    <property type="molecule type" value="Genomic_DNA"/>
</dbReference>
<evidence type="ECO:0000313" key="1">
    <source>
        <dbReference type="EMBL" id="GAH45779.1"/>
    </source>
</evidence>
<sequence length="67" mass="7239">MKRISLGIFLTVALLAFSVAGFAEKKPYEGATVTWLTGAGHNQIACAINKEHIKEVLGITIDQIIEP</sequence>
<reference evidence="1" key="1">
    <citation type="journal article" date="2014" name="Front. Microbiol.">
        <title>High frequency of phylogenetically diverse reductive dehalogenase-homologous genes in deep subseafloor sedimentary metagenomes.</title>
        <authorList>
            <person name="Kawai M."/>
            <person name="Futagami T."/>
            <person name="Toyoda A."/>
            <person name="Takaki Y."/>
            <person name="Nishi S."/>
            <person name="Hori S."/>
            <person name="Arai W."/>
            <person name="Tsubouchi T."/>
            <person name="Morono Y."/>
            <person name="Uchiyama I."/>
            <person name="Ito T."/>
            <person name="Fujiyama A."/>
            <person name="Inagaki F."/>
            <person name="Takami H."/>
        </authorList>
    </citation>
    <scope>NUCLEOTIDE SEQUENCE</scope>
    <source>
        <strain evidence="1">Expedition CK06-06</strain>
    </source>
</reference>
<organism evidence="1">
    <name type="scientific">marine sediment metagenome</name>
    <dbReference type="NCBI Taxonomy" id="412755"/>
    <lineage>
        <taxon>unclassified sequences</taxon>
        <taxon>metagenomes</taxon>
        <taxon>ecological metagenomes</taxon>
    </lineage>
</organism>
<dbReference type="AlphaFoldDB" id="X1GVX3"/>